<accession>A0A1V2H8S9</accession>
<organism evidence="1 2">
    <name type="scientific">Teichococcus deserti</name>
    <dbReference type="NCBI Taxonomy" id="1817963"/>
    <lineage>
        <taxon>Bacteria</taxon>
        <taxon>Pseudomonadati</taxon>
        <taxon>Pseudomonadota</taxon>
        <taxon>Alphaproteobacteria</taxon>
        <taxon>Acetobacterales</taxon>
        <taxon>Roseomonadaceae</taxon>
        <taxon>Roseomonas</taxon>
    </lineage>
</organism>
<reference evidence="1 2" key="1">
    <citation type="submission" date="2016-10" db="EMBL/GenBank/DDBJ databases">
        <title>Draft Genome sequence of Roseomonas sp. strain M3.</title>
        <authorList>
            <person name="Subhash Y."/>
            <person name="Lee S."/>
        </authorList>
    </citation>
    <scope>NUCLEOTIDE SEQUENCE [LARGE SCALE GENOMIC DNA]</scope>
    <source>
        <strain evidence="1 2">M3</strain>
    </source>
</reference>
<dbReference type="AlphaFoldDB" id="A0A1V2H8S9"/>
<name>A0A1V2H8S9_9PROT</name>
<protein>
    <submittedName>
        <fullName evidence="1">Uncharacterized protein</fullName>
    </submittedName>
</protein>
<keyword evidence="2" id="KW-1185">Reference proteome</keyword>
<dbReference type="EMBL" id="MLCO01000001">
    <property type="protein sequence ID" value="ONG59162.1"/>
    <property type="molecule type" value="Genomic_DNA"/>
</dbReference>
<comment type="caution">
    <text evidence="1">The sequence shown here is derived from an EMBL/GenBank/DDBJ whole genome shotgun (WGS) entry which is preliminary data.</text>
</comment>
<evidence type="ECO:0000313" key="2">
    <source>
        <dbReference type="Proteomes" id="UP000188879"/>
    </source>
</evidence>
<gene>
    <name evidence="1" type="ORF">BKE38_00370</name>
</gene>
<proteinExistence type="predicted"/>
<evidence type="ECO:0000313" key="1">
    <source>
        <dbReference type="EMBL" id="ONG59162.1"/>
    </source>
</evidence>
<dbReference type="Proteomes" id="UP000188879">
    <property type="component" value="Unassembled WGS sequence"/>
</dbReference>
<sequence length="85" mass="9561">MEDEDRCRIADHGTLQIEKFIRRGDMEMATTTFELTADGLIAFADAKQMSRLRQLAAALDIRDPGWAGEPLEDLQAVEPSRFGLH</sequence>
<dbReference type="RefSeq" id="WP_076955389.1">
    <property type="nucleotide sequence ID" value="NZ_MLCO01000001.1"/>
</dbReference>